<name>A0AA41U9Z2_9HYPH</name>
<dbReference type="RefSeq" id="WP_035032945.1">
    <property type="nucleotide sequence ID" value="NZ_CP068983.1"/>
</dbReference>
<accession>A0AA41U9Z2</accession>
<keyword evidence="1" id="KW-0472">Membrane</keyword>
<keyword evidence="3" id="KW-1185">Reference proteome</keyword>
<proteinExistence type="predicted"/>
<evidence type="ECO:0000256" key="1">
    <source>
        <dbReference type="SAM" id="Phobius"/>
    </source>
</evidence>
<reference evidence="2" key="1">
    <citation type="submission" date="2022-03" db="EMBL/GenBank/DDBJ databases">
        <title>The complete genome sequence of a Methyloterrigena soli.</title>
        <authorList>
            <person name="Zi Z."/>
        </authorList>
    </citation>
    <scope>NUCLEOTIDE SEQUENCE</scope>
    <source>
        <strain evidence="2">M48</strain>
    </source>
</reference>
<keyword evidence="1" id="KW-0812">Transmembrane</keyword>
<protein>
    <submittedName>
        <fullName evidence="2">Uncharacterized protein</fullName>
    </submittedName>
</protein>
<feature type="transmembrane region" description="Helical" evidence="1">
    <location>
        <begin position="6"/>
        <end position="25"/>
    </location>
</feature>
<dbReference type="AlphaFoldDB" id="A0AA41U9Z2"/>
<evidence type="ECO:0000313" key="2">
    <source>
        <dbReference type="EMBL" id="MCI0125487.1"/>
    </source>
</evidence>
<evidence type="ECO:0000313" key="3">
    <source>
        <dbReference type="Proteomes" id="UP001156140"/>
    </source>
</evidence>
<gene>
    <name evidence="2" type="ORF">ML536_01465</name>
</gene>
<sequence>MSRTTLYALIAVLVAVVVALGAYVYQQQNRPGVEIRLDDKGVSVQGNG</sequence>
<dbReference type="Proteomes" id="UP001156140">
    <property type="component" value="Unassembled WGS sequence"/>
</dbReference>
<keyword evidence="1" id="KW-1133">Transmembrane helix</keyword>
<comment type="caution">
    <text evidence="2">The sequence shown here is derived from an EMBL/GenBank/DDBJ whole genome shotgun (WGS) entry which is preliminary data.</text>
</comment>
<organism evidence="2 3">
    <name type="scientific">Paradevosia shaoguanensis</name>
    <dbReference type="NCBI Taxonomy" id="1335043"/>
    <lineage>
        <taxon>Bacteria</taxon>
        <taxon>Pseudomonadati</taxon>
        <taxon>Pseudomonadota</taxon>
        <taxon>Alphaproteobacteria</taxon>
        <taxon>Hyphomicrobiales</taxon>
        <taxon>Devosiaceae</taxon>
        <taxon>Paradevosia</taxon>
    </lineage>
</organism>
<dbReference type="EMBL" id="JALAZD010000001">
    <property type="protein sequence ID" value="MCI0125487.1"/>
    <property type="molecule type" value="Genomic_DNA"/>
</dbReference>